<protein>
    <submittedName>
        <fullName evidence="2">Uncharacterized protein</fullName>
    </submittedName>
</protein>
<dbReference type="OMA" id="LAYTTCF"/>
<feature type="compositionally biased region" description="Polar residues" evidence="1">
    <location>
        <begin position="212"/>
        <end position="228"/>
    </location>
</feature>
<feature type="compositionally biased region" description="Basic residues" evidence="1">
    <location>
        <begin position="14"/>
        <end position="34"/>
    </location>
</feature>
<sequence length="314" mass="35701">MEGVVGEGGERGKLRTRKHKKDRDRQRARRHRRDRRFEDSEDRDDVSCCGRPRKKSDSRRRRHSHRRRRSKSRRYEKDRSEAKDDIPSSSRPAGSSLSQQPLDQAAGQKEKPKEEKESCEMTSTNQGKRSTSAEISGQGKSNIQMGTSRSPPALASQDRQKVNGRESVNQMITNKAELLQELCVTQCIRDGYEISRMAFVVNGNISDEQKKSTQPGGMTDLSQEMSQPNDNCKNQLPHLLKGKDIASKAKVSNFVENLNECCLALQKARKNIANLKLLVSGERLSEVHRYDIDTKAIINNLKRLQQHIDGKFTT</sequence>
<accession>A0A3P6ST22</accession>
<dbReference type="OrthoDB" id="5840658at2759"/>
<dbReference type="EMBL" id="UYRX01000043">
    <property type="protein sequence ID" value="VDK70970.1"/>
    <property type="molecule type" value="Genomic_DNA"/>
</dbReference>
<gene>
    <name evidence="2" type="ORF">NLS_LOCUS1275</name>
</gene>
<dbReference type="AlphaFoldDB" id="A0A3P6ST22"/>
<feature type="compositionally biased region" description="Low complexity" evidence="1">
    <location>
        <begin position="88"/>
        <end position="98"/>
    </location>
</feature>
<evidence type="ECO:0000313" key="2">
    <source>
        <dbReference type="EMBL" id="VDK70970.1"/>
    </source>
</evidence>
<dbReference type="Proteomes" id="UP000277928">
    <property type="component" value="Unassembled WGS sequence"/>
</dbReference>
<feature type="compositionally biased region" description="Basic residues" evidence="1">
    <location>
        <begin position="51"/>
        <end position="72"/>
    </location>
</feature>
<keyword evidence="3" id="KW-1185">Reference proteome</keyword>
<evidence type="ECO:0000256" key="1">
    <source>
        <dbReference type="SAM" id="MobiDB-lite"/>
    </source>
</evidence>
<reference evidence="2 3" key="1">
    <citation type="submission" date="2018-08" db="EMBL/GenBank/DDBJ databases">
        <authorList>
            <person name="Laetsch R D."/>
            <person name="Stevens L."/>
            <person name="Kumar S."/>
            <person name="Blaxter L. M."/>
        </authorList>
    </citation>
    <scope>NUCLEOTIDE SEQUENCE [LARGE SCALE GENOMIC DNA]</scope>
</reference>
<organism evidence="2 3">
    <name type="scientific">Litomosoides sigmodontis</name>
    <name type="common">Filarial nematode worm</name>
    <dbReference type="NCBI Taxonomy" id="42156"/>
    <lineage>
        <taxon>Eukaryota</taxon>
        <taxon>Metazoa</taxon>
        <taxon>Ecdysozoa</taxon>
        <taxon>Nematoda</taxon>
        <taxon>Chromadorea</taxon>
        <taxon>Rhabditida</taxon>
        <taxon>Spirurina</taxon>
        <taxon>Spiruromorpha</taxon>
        <taxon>Filarioidea</taxon>
        <taxon>Onchocercidae</taxon>
        <taxon>Litomosoides</taxon>
    </lineage>
</organism>
<feature type="compositionally biased region" description="Polar residues" evidence="1">
    <location>
        <begin position="120"/>
        <end position="150"/>
    </location>
</feature>
<feature type="region of interest" description="Disordered" evidence="1">
    <location>
        <begin position="208"/>
        <end position="228"/>
    </location>
</feature>
<feature type="compositionally biased region" description="Basic and acidic residues" evidence="1">
    <location>
        <begin position="73"/>
        <end position="86"/>
    </location>
</feature>
<evidence type="ECO:0000313" key="3">
    <source>
        <dbReference type="Proteomes" id="UP000277928"/>
    </source>
</evidence>
<feature type="region of interest" description="Disordered" evidence="1">
    <location>
        <begin position="1"/>
        <end position="164"/>
    </location>
</feature>
<feature type="compositionally biased region" description="Basic and acidic residues" evidence="1">
    <location>
        <begin position="108"/>
        <end position="119"/>
    </location>
</feature>
<name>A0A3P6ST22_LITSI</name>
<proteinExistence type="predicted"/>